<dbReference type="SUPFAM" id="SSF63825">
    <property type="entry name" value="YWTD domain"/>
    <property type="match status" value="1"/>
</dbReference>
<evidence type="ECO:0008006" key="4">
    <source>
        <dbReference type="Google" id="ProtNLM"/>
    </source>
</evidence>
<organism evidence="2 3">
    <name type="scientific">Floricoccus penangensis</name>
    <dbReference type="NCBI Taxonomy" id="1859475"/>
    <lineage>
        <taxon>Bacteria</taxon>
        <taxon>Bacillati</taxon>
        <taxon>Bacillota</taxon>
        <taxon>Bacilli</taxon>
        <taxon>Lactobacillales</taxon>
        <taxon>Streptococcaceae</taxon>
        <taxon>Floricoccus</taxon>
    </lineage>
</organism>
<keyword evidence="1" id="KW-0472">Membrane</keyword>
<dbReference type="Proteomes" id="UP000177273">
    <property type="component" value="Unassembled WGS sequence"/>
</dbReference>
<name>A0A9Q5JFS4_9LACT</name>
<keyword evidence="1" id="KW-1133">Transmembrane helix</keyword>
<accession>A0A9Q5JFS4</accession>
<dbReference type="EMBL" id="MKIQ01000029">
    <property type="protein sequence ID" value="OFI46038.1"/>
    <property type="molecule type" value="Genomic_DNA"/>
</dbReference>
<comment type="caution">
    <text evidence="2">The sequence shown here is derived from an EMBL/GenBank/DDBJ whole genome shotgun (WGS) entry which is preliminary data.</text>
</comment>
<keyword evidence="3" id="KW-1185">Reference proteome</keyword>
<evidence type="ECO:0000313" key="3">
    <source>
        <dbReference type="Proteomes" id="UP000177273"/>
    </source>
</evidence>
<proteinExistence type="predicted"/>
<dbReference type="AlphaFoldDB" id="A0A9Q5JFS4"/>
<sequence>MKIIKKCFLPFLIIIIFLSILVLILPKSKDMGLKNTEYDFGIIAYDKRISFKISGDKLEKDKETKPFSKNYTLQKNPFLKIKDSYYTKTSDRAKEGAELAKVENSLAVNITKPKDFSINTYTSDNKYFYYTTHDKIVKLDDNLKEIKSSDYKNNLYSNQMVASNDSLYILDNHIIYKYSKALDFIEEIHPSSFDKAASYTNMAYSKGKLYISQNLKGKSSNGQYEESNTIIVYDIETKEENIIELDYPYPMQIYADEVNDNLIIQHYELYVPEDVWTVYSLKDGSQHQIELGKYRLADEELSAPFFTQKDGFYYFLMSDSILEVSGKDMKEKSYSFKDFDISYPNVLLIGK</sequence>
<reference evidence="3" key="1">
    <citation type="submission" date="2016-09" db="EMBL/GenBank/DDBJ databases">
        <title>Draft genome sequence of a novel species of the family Streptococcaceae isolated from flowers.</title>
        <authorList>
            <person name="Chuah L.-O."/>
            <person name="Yap K.-P."/>
            <person name="Thong K.L."/>
            <person name="Liong M.T."/>
            <person name="Ahmad R."/>
            <person name="Rusul G."/>
        </authorList>
    </citation>
    <scope>NUCLEOTIDE SEQUENCE [LARGE SCALE GENOMIC DNA]</scope>
    <source>
        <strain evidence="3">HibF3</strain>
    </source>
</reference>
<evidence type="ECO:0000256" key="1">
    <source>
        <dbReference type="SAM" id="Phobius"/>
    </source>
</evidence>
<evidence type="ECO:0000313" key="2">
    <source>
        <dbReference type="EMBL" id="OFI46038.1"/>
    </source>
</evidence>
<gene>
    <name evidence="2" type="ORF">BG262_06010</name>
</gene>
<protein>
    <recommendedName>
        <fullName evidence="4">DUF5050 domain-containing protein</fullName>
    </recommendedName>
</protein>
<feature type="transmembrane region" description="Helical" evidence="1">
    <location>
        <begin position="7"/>
        <end position="25"/>
    </location>
</feature>
<keyword evidence="1" id="KW-0812">Transmembrane</keyword>